<evidence type="ECO:0000313" key="14">
    <source>
        <dbReference type="Ensembl" id="ENSMODP00000056275.1"/>
    </source>
</evidence>
<evidence type="ECO:0000256" key="3">
    <source>
        <dbReference type="ARBA" id="ARBA00022475"/>
    </source>
</evidence>
<dbReference type="FunFam" id="2.10.60.10:FF:000015">
    <property type="entry name" value="Urokinase plasminogen activator surface receptor"/>
    <property type="match status" value="1"/>
</dbReference>
<dbReference type="CDD" id="cd23556">
    <property type="entry name" value="TFP_LU_ECD_uPAR_rpt1"/>
    <property type="match status" value="1"/>
</dbReference>
<reference evidence="14" key="3">
    <citation type="submission" date="2025-09" db="UniProtKB">
        <authorList>
            <consortium name="Ensembl"/>
        </authorList>
    </citation>
    <scope>IDENTIFICATION</scope>
</reference>
<dbReference type="Gene3D" id="2.10.60.10">
    <property type="entry name" value="CD59"/>
    <property type="match status" value="2"/>
</dbReference>
<keyword evidence="6" id="KW-0677">Repeat</keyword>
<comment type="subcellular location">
    <subcellularLocation>
        <location evidence="1">Cell membrane</location>
        <topology evidence="1">Lipid-anchor</topology>
        <topology evidence="1">GPI-anchor</topology>
    </subcellularLocation>
</comment>
<dbReference type="FunCoup" id="A0A5F8H8H4">
    <property type="interactions" value="48"/>
</dbReference>
<feature type="compositionally biased region" description="Basic and acidic residues" evidence="12">
    <location>
        <begin position="211"/>
        <end position="238"/>
    </location>
</feature>
<dbReference type="InterPro" id="IPR045860">
    <property type="entry name" value="Snake_toxin-like_sf"/>
</dbReference>
<evidence type="ECO:0000256" key="12">
    <source>
        <dbReference type="SAM" id="MobiDB-lite"/>
    </source>
</evidence>
<dbReference type="GeneTree" id="ENSGT00940000153599"/>
<dbReference type="Proteomes" id="UP000002280">
    <property type="component" value="Chromosome 4"/>
</dbReference>
<dbReference type="Pfam" id="PF00021">
    <property type="entry name" value="UPAR_LY6"/>
    <property type="match status" value="2"/>
</dbReference>
<evidence type="ECO:0000256" key="10">
    <source>
        <dbReference type="ARBA" id="ARBA00023180"/>
    </source>
</evidence>
<dbReference type="GO" id="GO:0098552">
    <property type="term" value="C:side of membrane"/>
    <property type="evidence" value="ECO:0007669"/>
    <property type="project" value="UniProtKB-KW"/>
</dbReference>
<dbReference type="GO" id="GO:0005886">
    <property type="term" value="C:plasma membrane"/>
    <property type="evidence" value="ECO:0000318"/>
    <property type="project" value="GO_Central"/>
</dbReference>
<dbReference type="Ensembl" id="ENSMODT00000052994.1">
    <property type="protein sequence ID" value="ENSMODP00000056275.1"/>
    <property type="gene ID" value="ENSMODG00000028135.2"/>
</dbReference>
<evidence type="ECO:0000256" key="2">
    <source>
        <dbReference type="ARBA" id="ARBA00019778"/>
    </source>
</evidence>
<keyword evidence="10" id="KW-0325">Glycoprotein</keyword>
<reference evidence="14" key="2">
    <citation type="submission" date="2025-08" db="UniProtKB">
        <authorList>
            <consortium name="Ensembl"/>
        </authorList>
    </citation>
    <scope>IDENTIFICATION</scope>
</reference>
<dbReference type="PANTHER" id="PTHR10624">
    <property type="entry name" value="UROKINASE PLASMINOGEN ACTIVATOR SURFACE RECEPTOR-RELATED"/>
    <property type="match status" value="1"/>
</dbReference>
<dbReference type="AlphaFoldDB" id="A0A5F8H8H4"/>
<sequence length="308" mass="34479">RSLQPDLPLCFLLTPPHRHHPLVSPVSSALRCHHCESSGNCTVETCPPGQELCRTTVFYNRWKGGEELEVVVRGCAVTGKDNSSMSYRTTQEIIMLKETVCDFDLCNHPDPRPSPTFPGSRTLECESCASSDLSCERGRILTLRCPDPTDQCLERVIQSSPEGESMSPSDERYVRGCGSFPDCPGPVGFHNNDTFLFLRCCNHSQCISGPSERREKGGMEEGGKKEGREEEREGEGKKGERRKPLSHPFSPPAREQSNSAPSPWKLHLLNAAQRVSFFHSPFVPRIHMDLAGHPKPHFLFCLLFLDKF</sequence>
<evidence type="ECO:0000256" key="9">
    <source>
        <dbReference type="ARBA" id="ARBA00023170"/>
    </source>
</evidence>
<feature type="domain" description="UPAR/Ly6" evidence="13">
    <location>
        <begin position="30"/>
        <end position="118"/>
    </location>
</feature>
<feature type="region of interest" description="Disordered" evidence="12">
    <location>
        <begin position="210"/>
        <end position="261"/>
    </location>
</feature>
<dbReference type="STRING" id="13616.ENSMODP00000056275"/>
<dbReference type="SUPFAM" id="SSF57302">
    <property type="entry name" value="Snake toxin-like"/>
    <property type="match status" value="2"/>
</dbReference>
<dbReference type="Bgee" id="ENSMODG00000028135">
    <property type="expression patterns" value="Expressed in skeleton of lower jaw and 17 other cell types or tissues"/>
</dbReference>
<name>A0A5F8H8H4_MONDO</name>
<dbReference type="PROSITE" id="PS00983">
    <property type="entry name" value="LY6_UPAR"/>
    <property type="match status" value="1"/>
</dbReference>
<feature type="domain" description="UPAR/Ly6" evidence="13">
    <location>
        <begin position="123"/>
        <end position="220"/>
    </location>
</feature>
<evidence type="ECO:0000256" key="11">
    <source>
        <dbReference type="ARBA" id="ARBA00023288"/>
    </source>
</evidence>
<keyword evidence="7" id="KW-0472">Membrane</keyword>
<keyword evidence="3" id="KW-1003">Cell membrane</keyword>
<dbReference type="FunFam" id="2.10.60.10:FF:000013">
    <property type="entry name" value="Urokinase plasminogen activator surface receptor"/>
    <property type="match status" value="1"/>
</dbReference>
<dbReference type="PANTHER" id="PTHR10624:SF6">
    <property type="entry name" value="UROKINASE PLASMINOGEN ACTIVATOR SURFACE RECEPTOR"/>
    <property type="match status" value="1"/>
</dbReference>
<protein>
    <recommendedName>
        <fullName evidence="2">Urokinase plasminogen activator surface receptor</fullName>
    </recommendedName>
</protein>
<keyword evidence="8" id="KW-1015">Disulfide bond</keyword>
<dbReference type="SMART" id="SM00134">
    <property type="entry name" value="LU"/>
    <property type="match status" value="2"/>
</dbReference>
<organism evidence="14 15">
    <name type="scientific">Monodelphis domestica</name>
    <name type="common">Gray short-tailed opossum</name>
    <dbReference type="NCBI Taxonomy" id="13616"/>
    <lineage>
        <taxon>Eukaryota</taxon>
        <taxon>Metazoa</taxon>
        <taxon>Chordata</taxon>
        <taxon>Craniata</taxon>
        <taxon>Vertebrata</taxon>
        <taxon>Euteleostomi</taxon>
        <taxon>Mammalia</taxon>
        <taxon>Metatheria</taxon>
        <taxon>Didelphimorphia</taxon>
        <taxon>Didelphidae</taxon>
        <taxon>Monodelphis</taxon>
    </lineage>
</organism>
<evidence type="ECO:0000256" key="7">
    <source>
        <dbReference type="ARBA" id="ARBA00023136"/>
    </source>
</evidence>
<dbReference type="CDD" id="cd23557">
    <property type="entry name" value="TFP_LU_ECD_uPAR_rpt2"/>
    <property type="match status" value="1"/>
</dbReference>
<keyword evidence="5" id="KW-0732">Signal</keyword>
<accession>A0A5F8H8H4</accession>
<dbReference type="InParanoid" id="A0A5F8H8H4"/>
<evidence type="ECO:0000313" key="15">
    <source>
        <dbReference type="Proteomes" id="UP000002280"/>
    </source>
</evidence>
<evidence type="ECO:0000256" key="1">
    <source>
        <dbReference type="ARBA" id="ARBA00004609"/>
    </source>
</evidence>
<proteinExistence type="predicted"/>
<dbReference type="InterPro" id="IPR018363">
    <property type="entry name" value="CD59_antigen_CS"/>
</dbReference>
<evidence type="ECO:0000256" key="5">
    <source>
        <dbReference type="ARBA" id="ARBA00022729"/>
    </source>
</evidence>
<evidence type="ECO:0000256" key="6">
    <source>
        <dbReference type="ARBA" id="ARBA00022737"/>
    </source>
</evidence>
<keyword evidence="15" id="KW-1185">Reference proteome</keyword>
<evidence type="ECO:0000259" key="13">
    <source>
        <dbReference type="SMART" id="SM00134"/>
    </source>
</evidence>
<keyword evidence="11" id="KW-0449">Lipoprotein</keyword>
<evidence type="ECO:0000256" key="4">
    <source>
        <dbReference type="ARBA" id="ARBA00022622"/>
    </source>
</evidence>
<keyword evidence="9" id="KW-0675">Receptor</keyword>
<keyword evidence="4" id="KW-0336">GPI-anchor</keyword>
<reference evidence="14 15" key="1">
    <citation type="journal article" date="2007" name="Nature">
        <title>Genome of the marsupial Monodelphis domestica reveals innovation in non-coding sequences.</title>
        <authorList>
            <person name="Mikkelsen T.S."/>
            <person name="Wakefield M.J."/>
            <person name="Aken B."/>
            <person name="Amemiya C.T."/>
            <person name="Chang J.L."/>
            <person name="Duke S."/>
            <person name="Garber M."/>
            <person name="Gentles A.J."/>
            <person name="Goodstadt L."/>
            <person name="Heger A."/>
            <person name="Jurka J."/>
            <person name="Kamal M."/>
            <person name="Mauceli E."/>
            <person name="Searle S.M."/>
            <person name="Sharpe T."/>
            <person name="Baker M.L."/>
            <person name="Batzer M.A."/>
            <person name="Benos P.V."/>
            <person name="Belov K."/>
            <person name="Clamp M."/>
            <person name="Cook A."/>
            <person name="Cuff J."/>
            <person name="Das R."/>
            <person name="Davidow L."/>
            <person name="Deakin J.E."/>
            <person name="Fazzari M.J."/>
            <person name="Glass J.L."/>
            <person name="Grabherr M."/>
            <person name="Greally J.M."/>
            <person name="Gu W."/>
            <person name="Hore T.A."/>
            <person name="Huttley G.A."/>
            <person name="Kleber M."/>
            <person name="Jirtle R.L."/>
            <person name="Koina E."/>
            <person name="Lee J.T."/>
            <person name="Mahony S."/>
            <person name="Marra M.A."/>
            <person name="Miller R.D."/>
            <person name="Nicholls R.D."/>
            <person name="Oda M."/>
            <person name="Papenfuss A.T."/>
            <person name="Parra Z.E."/>
            <person name="Pollock D.D."/>
            <person name="Ray D.A."/>
            <person name="Schein J.E."/>
            <person name="Speed T.P."/>
            <person name="Thompson K."/>
            <person name="VandeBerg J.L."/>
            <person name="Wade C.M."/>
            <person name="Walker J.A."/>
            <person name="Waters P.D."/>
            <person name="Webber C."/>
            <person name="Weidman J.R."/>
            <person name="Xie X."/>
            <person name="Zody M.C."/>
            <person name="Baldwin J."/>
            <person name="Abdouelleil A."/>
            <person name="Abdulkadir J."/>
            <person name="Abebe A."/>
            <person name="Abera B."/>
            <person name="Abreu J."/>
            <person name="Acer S.C."/>
            <person name="Aftuck L."/>
            <person name="Alexander A."/>
            <person name="An P."/>
            <person name="Anderson E."/>
            <person name="Anderson S."/>
            <person name="Arachi H."/>
            <person name="Azer M."/>
            <person name="Bachantsang P."/>
            <person name="Barry A."/>
            <person name="Bayul T."/>
            <person name="Berlin A."/>
            <person name="Bessette D."/>
            <person name="Bloom T."/>
            <person name="Bloom T."/>
            <person name="Boguslavskiy L."/>
            <person name="Bonnet C."/>
            <person name="Boukhgalter B."/>
            <person name="Bourzgui I."/>
            <person name="Brown A."/>
            <person name="Cahill P."/>
            <person name="Channer S."/>
            <person name="Cheshatsang Y."/>
            <person name="Chuda L."/>
            <person name="Citroen M."/>
            <person name="Collymore A."/>
            <person name="Cooke P."/>
            <person name="Costello M."/>
            <person name="D'Aco K."/>
            <person name="Daza R."/>
            <person name="De Haan G."/>
            <person name="DeGray S."/>
            <person name="DeMaso C."/>
            <person name="Dhargay N."/>
            <person name="Dooley K."/>
            <person name="Dooley E."/>
            <person name="Doricent M."/>
            <person name="Dorje P."/>
            <person name="Dorjee K."/>
            <person name="Dupes A."/>
            <person name="Elong R."/>
            <person name="Falk J."/>
            <person name="Farina A."/>
            <person name="Faro S."/>
            <person name="Ferguson D."/>
            <person name="Fisher S."/>
            <person name="Foley C.D."/>
            <person name="Franke A."/>
            <person name="Friedrich D."/>
            <person name="Gadbois L."/>
            <person name="Gearin G."/>
            <person name="Gearin C.R."/>
            <person name="Giannoukos G."/>
            <person name="Goode T."/>
            <person name="Graham J."/>
            <person name="Grandbois E."/>
            <person name="Grewal S."/>
            <person name="Gyaltsen K."/>
            <person name="Hafez N."/>
            <person name="Hagos B."/>
            <person name="Hall J."/>
            <person name="Henson C."/>
            <person name="Hollinger A."/>
            <person name="Honan T."/>
            <person name="Huard M.D."/>
            <person name="Hughes L."/>
            <person name="Hurhula B."/>
            <person name="Husby M.E."/>
            <person name="Kamat A."/>
            <person name="Kanga B."/>
            <person name="Kashin S."/>
            <person name="Khazanovich D."/>
            <person name="Kisner P."/>
            <person name="Lance K."/>
            <person name="Lara M."/>
            <person name="Lee W."/>
            <person name="Lennon N."/>
            <person name="Letendre F."/>
            <person name="LeVine R."/>
            <person name="Lipovsky A."/>
            <person name="Liu X."/>
            <person name="Liu J."/>
            <person name="Liu S."/>
            <person name="Lokyitsang T."/>
            <person name="Lokyitsang Y."/>
            <person name="Lubonja R."/>
            <person name="Lui A."/>
            <person name="MacDonald P."/>
            <person name="Magnisalis V."/>
            <person name="Maru K."/>
            <person name="Matthews C."/>
            <person name="McCusker W."/>
            <person name="McDonough S."/>
            <person name="Mehta T."/>
            <person name="Meldrim J."/>
            <person name="Meneus L."/>
            <person name="Mihai O."/>
            <person name="Mihalev A."/>
            <person name="Mihova T."/>
            <person name="Mittelman R."/>
            <person name="Mlenga V."/>
            <person name="Montmayeur A."/>
            <person name="Mulrain L."/>
            <person name="Navidi A."/>
            <person name="Naylor J."/>
            <person name="Negash T."/>
            <person name="Nguyen T."/>
            <person name="Nguyen N."/>
            <person name="Nicol R."/>
            <person name="Norbu C."/>
            <person name="Norbu N."/>
            <person name="Novod N."/>
            <person name="O'Neill B."/>
            <person name="Osman S."/>
            <person name="Markiewicz E."/>
            <person name="Oyono O.L."/>
            <person name="Patti C."/>
            <person name="Phunkhang P."/>
            <person name="Pierre F."/>
            <person name="Priest M."/>
            <person name="Raghuraman S."/>
            <person name="Rege F."/>
            <person name="Reyes R."/>
            <person name="Rise C."/>
            <person name="Rogov P."/>
            <person name="Ross K."/>
            <person name="Ryan E."/>
            <person name="Settipalli S."/>
            <person name="Shea T."/>
            <person name="Sherpa N."/>
            <person name="Shi L."/>
            <person name="Shih D."/>
            <person name="Sparrow T."/>
            <person name="Spaulding J."/>
            <person name="Stalker J."/>
            <person name="Stange-Thomann N."/>
            <person name="Stavropoulos S."/>
            <person name="Stone C."/>
            <person name="Strader C."/>
            <person name="Tesfaye S."/>
            <person name="Thomson T."/>
            <person name="Thoulutsang Y."/>
            <person name="Thoulutsang D."/>
            <person name="Topham K."/>
            <person name="Topping I."/>
            <person name="Tsamla T."/>
            <person name="Vassiliev H."/>
            <person name="Vo A."/>
            <person name="Wangchuk T."/>
            <person name="Wangdi T."/>
            <person name="Weiand M."/>
            <person name="Wilkinson J."/>
            <person name="Wilson A."/>
            <person name="Yadav S."/>
            <person name="Young G."/>
            <person name="Yu Q."/>
            <person name="Zembek L."/>
            <person name="Zhong D."/>
            <person name="Zimmer A."/>
            <person name="Zwirko Z."/>
            <person name="Jaffe D.B."/>
            <person name="Alvarez P."/>
            <person name="Brockman W."/>
            <person name="Butler J."/>
            <person name="Chin C."/>
            <person name="Gnerre S."/>
            <person name="MacCallum I."/>
            <person name="Graves J.A."/>
            <person name="Ponting C.P."/>
            <person name="Breen M."/>
            <person name="Samollow P.B."/>
            <person name="Lander E.S."/>
            <person name="Lindblad-Toh K."/>
        </authorList>
    </citation>
    <scope>NUCLEOTIDE SEQUENCE [LARGE SCALE GENOMIC DNA]</scope>
</reference>
<evidence type="ECO:0000256" key="8">
    <source>
        <dbReference type="ARBA" id="ARBA00023157"/>
    </source>
</evidence>
<dbReference type="InterPro" id="IPR016054">
    <property type="entry name" value="LY6_UPA_recep-like"/>
</dbReference>